<dbReference type="EMBL" id="CAJNOR010000536">
    <property type="protein sequence ID" value="CAF0941500.1"/>
    <property type="molecule type" value="Genomic_DNA"/>
</dbReference>
<evidence type="ECO:0000313" key="3">
    <source>
        <dbReference type="Proteomes" id="UP000663828"/>
    </source>
</evidence>
<comment type="caution">
    <text evidence="2">The sequence shown here is derived from an EMBL/GenBank/DDBJ whole genome shotgun (WGS) entry which is preliminary data.</text>
</comment>
<organism evidence="2 3">
    <name type="scientific">Adineta ricciae</name>
    <name type="common">Rotifer</name>
    <dbReference type="NCBI Taxonomy" id="249248"/>
    <lineage>
        <taxon>Eukaryota</taxon>
        <taxon>Metazoa</taxon>
        <taxon>Spiralia</taxon>
        <taxon>Gnathifera</taxon>
        <taxon>Rotifera</taxon>
        <taxon>Eurotatoria</taxon>
        <taxon>Bdelloidea</taxon>
        <taxon>Adinetida</taxon>
        <taxon>Adinetidae</taxon>
        <taxon>Adineta</taxon>
    </lineage>
</organism>
<accession>A0A814CKG4</accession>
<feature type="chain" id="PRO_5032664023" evidence="1">
    <location>
        <begin position="21"/>
        <end position="87"/>
    </location>
</feature>
<dbReference type="AlphaFoldDB" id="A0A814CKG4"/>
<reference evidence="2" key="1">
    <citation type="submission" date="2021-02" db="EMBL/GenBank/DDBJ databases">
        <authorList>
            <person name="Nowell W R."/>
        </authorList>
    </citation>
    <scope>NUCLEOTIDE SEQUENCE</scope>
</reference>
<proteinExistence type="predicted"/>
<protein>
    <submittedName>
        <fullName evidence="2">Uncharacterized protein</fullName>
    </submittedName>
</protein>
<evidence type="ECO:0000256" key="1">
    <source>
        <dbReference type="SAM" id="SignalP"/>
    </source>
</evidence>
<keyword evidence="3" id="KW-1185">Reference proteome</keyword>
<keyword evidence="1" id="KW-0732">Signal</keyword>
<feature type="signal peptide" evidence="1">
    <location>
        <begin position="1"/>
        <end position="20"/>
    </location>
</feature>
<dbReference type="Proteomes" id="UP000663828">
    <property type="component" value="Unassembled WGS sequence"/>
</dbReference>
<gene>
    <name evidence="2" type="ORF">XAT740_LOCUS10143</name>
</gene>
<sequence length="87" mass="10134">MVSTYVCLVIAMLCVSFNQALPYPSAFYSDEISPSILDDSYLTRRQVFDPYGFNSILSRFVDHEPYYNMQKKRTVVELVQDDIYDSI</sequence>
<name>A0A814CKG4_ADIRI</name>
<evidence type="ECO:0000313" key="2">
    <source>
        <dbReference type="EMBL" id="CAF0941500.1"/>
    </source>
</evidence>